<feature type="region of interest" description="Disordered" evidence="1">
    <location>
        <begin position="80"/>
        <end position="103"/>
    </location>
</feature>
<dbReference type="PROSITE" id="PS51257">
    <property type="entry name" value="PROKAR_LIPOPROTEIN"/>
    <property type="match status" value="1"/>
</dbReference>
<evidence type="ECO:0000256" key="1">
    <source>
        <dbReference type="SAM" id="MobiDB-lite"/>
    </source>
</evidence>
<protein>
    <submittedName>
        <fullName evidence="3">Uncharacterized protein</fullName>
    </submittedName>
</protein>
<organism evidence="3 4">
    <name type="scientific">Zooshikella ganghwensis</name>
    <dbReference type="NCBI Taxonomy" id="202772"/>
    <lineage>
        <taxon>Bacteria</taxon>
        <taxon>Pseudomonadati</taxon>
        <taxon>Pseudomonadota</taxon>
        <taxon>Gammaproteobacteria</taxon>
        <taxon>Oceanospirillales</taxon>
        <taxon>Zooshikellaceae</taxon>
        <taxon>Zooshikella</taxon>
    </lineage>
</organism>
<gene>
    <name evidence="3" type="ORF">B9G39_18970</name>
</gene>
<evidence type="ECO:0000313" key="3">
    <source>
        <dbReference type="EMBL" id="RDH45362.1"/>
    </source>
</evidence>
<evidence type="ECO:0000313" key="4">
    <source>
        <dbReference type="Proteomes" id="UP000257039"/>
    </source>
</evidence>
<dbReference type="Proteomes" id="UP000257039">
    <property type="component" value="Unassembled WGS sequence"/>
</dbReference>
<dbReference type="EMBL" id="NDXW01000001">
    <property type="protein sequence ID" value="RDH45362.1"/>
    <property type="molecule type" value="Genomic_DNA"/>
</dbReference>
<evidence type="ECO:0000256" key="2">
    <source>
        <dbReference type="SAM" id="SignalP"/>
    </source>
</evidence>
<keyword evidence="2" id="KW-0732">Signal</keyword>
<accession>A0A4P9VT10</accession>
<sequence length="155" mass="15975">MKGYLSIGVVALTVFFSGCGNNGTPAPVTPPAVLANCGAMTGAMKGVGADVTTGISMDVNTTFTMTNNEFVSIDWTVNGQSQPRDPVSGRKGSGNVITTKKGPPPEFDVNVTIQQDGYTIMITGSIVGAPTCTGNGRWTAKKDNRNAGSGTWSIP</sequence>
<dbReference type="AlphaFoldDB" id="A0A4P9VT10"/>
<keyword evidence="4" id="KW-1185">Reference proteome</keyword>
<name>A0A4P9VT10_9GAMM</name>
<reference evidence="3 4" key="1">
    <citation type="submission" date="2017-04" db="EMBL/GenBank/DDBJ databases">
        <title>Draft genome sequence of Zooshikella ganghwensis VG4 isolated from Red Sea sediments.</title>
        <authorList>
            <person name="Rehman Z."/>
            <person name="Alam I."/>
            <person name="Kamau A."/>
            <person name="Bajic V."/>
            <person name="Leiknes T."/>
        </authorList>
    </citation>
    <scope>NUCLEOTIDE SEQUENCE [LARGE SCALE GENOMIC DNA]</scope>
    <source>
        <strain evidence="3 4">VG4</strain>
    </source>
</reference>
<comment type="caution">
    <text evidence="3">The sequence shown here is derived from an EMBL/GenBank/DDBJ whole genome shotgun (WGS) entry which is preliminary data.</text>
</comment>
<proteinExistence type="predicted"/>
<dbReference type="RefSeq" id="WP_094788334.1">
    <property type="nucleotide sequence ID" value="NZ_NDXW01000001.1"/>
</dbReference>
<feature type="signal peptide" evidence="2">
    <location>
        <begin position="1"/>
        <end position="20"/>
    </location>
</feature>
<feature type="chain" id="PRO_5020416165" evidence="2">
    <location>
        <begin position="21"/>
        <end position="155"/>
    </location>
</feature>